<organism evidence="1 2">
    <name type="scientific">Advenella faeciporci</name>
    <dbReference type="NCBI Taxonomy" id="797535"/>
    <lineage>
        <taxon>Bacteria</taxon>
        <taxon>Pseudomonadati</taxon>
        <taxon>Pseudomonadota</taxon>
        <taxon>Betaproteobacteria</taxon>
        <taxon>Burkholderiales</taxon>
        <taxon>Alcaligenaceae</taxon>
    </lineage>
</organism>
<gene>
    <name evidence="1" type="ORF">GCM10011450_08360</name>
</gene>
<sequence>MKYTPFKYIGAGLSALFVSAQNLTETIELLRKKPEKTIQQPTTNQKLKGKS</sequence>
<name>A0A918MWY9_9BURK</name>
<reference evidence="1" key="2">
    <citation type="submission" date="2020-09" db="EMBL/GenBank/DDBJ databases">
        <authorList>
            <person name="Sun Q."/>
            <person name="Kim S."/>
        </authorList>
    </citation>
    <scope>NUCLEOTIDE SEQUENCE</scope>
    <source>
        <strain evidence="1">KCTC 23732</strain>
    </source>
</reference>
<evidence type="ECO:0000313" key="1">
    <source>
        <dbReference type="EMBL" id="GGW80939.1"/>
    </source>
</evidence>
<proteinExistence type="predicted"/>
<dbReference type="AlphaFoldDB" id="A0A918MWY9"/>
<protein>
    <submittedName>
        <fullName evidence="1">Uncharacterized protein</fullName>
    </submittedName>
</protein>
<dbReference type="Proteomes" id="UP000608345">
    <property type="component" value="Unassembled WGS sequence"/>
</dbReference>
<comment type="caution">
    <text evidence="1">The sequence shown here is derived from an EMBL/GenBank/DDBJ whole genome shotgun (WGS) entry which is preliminary data.</text>
</comment>
<reference evidence="1" key="1">
    <citation type="journal article" date="2014" name="Int. J. Syst. Evol. Microbiol.">
        <title>Complete genome sequence of Corynebacterium casei LMG S-19264T (=DSM 44701T), isolated from a smear-ripened cheese.</title>
        <authorList>
            <consortium name="US DOE Joint Genome Institute (JGI-PGF)"/>
            <person name="Walter F."/>
            <person name="Albersmeier A."/>
            <person name="Kalinowski J."/>
            <person name="Ruckert C."/>
        </authorList>
    </citation>
    <scope>NUCLEOTIDE SEQUENCE</scope>
    <source>
        <strain evidence="1">KCTC 23732</strain>
    </source>
</reference>
<evidence type="ECO:0000313" key="2">
    <source>
        <dbReference type="Proteomes" id="UP000608345"/>
    </source>
</evidence>
<keyword evidence="2" id="KW-1185">Reference proteome</keyword>
<accession>A0A918MWY9</accession>
<dbReference type="EMBL" id="BMYS01000004">
    <property type="protein sequence ID" value="GGW80939.1"/>
    <property type="molecule type" value="Genomic_DNA"/>
</dbReference>